<dbReference type="InterPro" id="IPR025961">
    <property type="entry name" value="Metal_resist"/>
</dbReference>
<keyword evidence="1" id="KW-0472">Membrane</keyword>
<organism evidence="2 3">
    <name type="scientific">Cereibacter sphaeroides</name>
    <name type="common">Rhodobacter sphaeroides</name>
    <dbReference type="NCBI Taxonomy" id="1063"/>
    <lineage>
        <taxon>Bacteria</taxon>
        <taxon>Pseudomonadati</taxon>
        <taxon>Pseudomonadota</taxon>
        <taxon>Alphaproteobacteria</taxon>
        <taxon>Rhodobacterales</taxon>
        <taxon>Paracoccaceae</taxon>
        <taxon>Cereibacter</taxon>
    </lineage>
</organism>
<reference evidence="2 3" key="1">
    <citation type="submission" date="2017-08" db="EMBL/GenBank/DDBJ databases">
        <title>Infants hospitalized years apart are colonized by the same room-sourced microbial strains.</title>
        <authorList>
            <person name="Brooks B."/>
            <person name="Olm M.R."/>
            <person name="Firek B.A."/>
            <person name="Baker R."/>
            <person name="Thomas B.C."/>
            <person name="Morowitz M.J."/>
            <person name="Banfield J.F."/>
        </authorList>
    </citation>
    <scope>NUCLEOTIDE SEQUENCE [LARGE SCALE GENOMIC DNA]</scope>
    <source>
        <strain evidence="2">S2_003_000_R2_11</strain>
    </source>
</reference>
<feature type="transmembrane region" description="Helical" evidence="1">
    <location>
        <begin position="22"/>
        <end position="43"/>
    </location>
</feature>
<dbReference type="Gene3D" id="1.20.120.1490">
    <property type="match status" value="1"/>
</dbReference>
<name>A0A2W5UA50_CERSP</name>
<dbReference type="EMBL" id="QFQS01000001">
    <property type="protein sequence ID" value="PZR00234.1"/>
    <property type="molecule type" value="Genomic_DNA"/>
</dbReference>
<protein>
    <recommendedName>
        <fullName evidence="4">Periplasmic heavy metal sensor</fullName>
    </recommendedName>
</protein>
<dbReference type="Proteomes" id="UP000248975">
    <property type="component" value="Unassembled WGS sequence"/>
</dbReference>
<accession>A0A2W5UA50</accession>
<sequence>MAEQVPDPVATPRRLSPKAMKIVLILSLGLNLVTLGVVGGAMVHGMSERDKPKFRDLAFGPFTEALSPEDRQALRRAFRQDGGNPRDIRQEMQQGFADLLTALRAEPFDAGALRAVFAAMQARMQARMDFGQRLLADRIVAMTPEARTQFAERLEELMKRSPKRGDPPPPPEG</sequence>
<dbReference type="Pfam" id="PF13801">
    <property type="entry name" value="Metal_resist"/>
    <property type="match status" value="1"/>
</dbReference>
<keyword evidence="1" id="KW-1133">Transmembrane helix</keyword>
<evidence type="ECO:0000313" key="3">
    <source>
        <dbReference type="Proteomes" id="UP000248975"/>
    </source>
</evidence>
<keyword evidence="1" id="KW-0812">Transmembrane</keyword>
<gene>
    <name evidence="2" type="ORF">DI533_06495</name>
</gene>
<evidence type="ECO:0000313" key="2">
    <source>
        <dbReference type="EMBL" id="PZR00234.1"/>
    </source>
</evidence>
<dbReference type="AlphaFoldDB" id="A0A2W5UA50"/>
<evidence type="ECO:0000256" key="1">
    <source>
        <dbReference type="SAM" id="Phobius"/>
    </source>
</evidence>
<proteinExistence type="predicted"/>
<evidence type="ECO:0008006" key="4">
    <source>
        <dbReference type="Google" id="ProtNLM"/>
    </source>
</evidence>
<comment type="caution">
    <text evidence="2">The sequence shown here is derived from an EMBL/GenBank/DDBJ whole genome shotgun (WGS) entry which is preliminary data.</text>
</comment>